<dbReference type="EMBL" id="CM001751">
    <property type="protein sequence ID" value="KJB77760.1"/>
    <property type="molecule type" value="Genomic_DNA"/>
</dbReference>
<dbReference type="Gene3D" id="2.40.480.10">
    <property type="entry name" value="Allene oxide cyclase-like"/>
    <property type="match status" value="1"/>
</dbReference>
<dbReference type="AlphaFoldDB" id="A0A0D2VZT7"/>
<dbReference type="GO" id="GO:0048046">
    <property type="term" value="C:apoplast"/>
    <property type="evidence" value="ECO:0007669"/>
    <property type="project" value="UniProtKB-SubCell"/>
</dbReference>
<dbReference type="Pfam" id="PF03018">
    <property type="entry name" value="Dirigent"/>
    <property type="match status" value="1"/>
</dbReference>
<feature type="signal peptide" evidence="4">
    <location>
        <begin position="1"/>
        <end position="20"/>
    </location>
</feature>
<organism evidence="5 6">
    <name type="scientific">Gossypium raimondii</name>
    <name type="common">Peruvian cotton</name>
    <name type="synonym">Gossypium klotzschianum subsp. raimondii</name>
    <dbReference type="NCBI Taxonomy" id="29730"/>
    <lineage>
        <taxon>Eukaryota</taxon>
        <taxon>Viridiplantae</taxon>
        <taxon>Streptophyta</taxon>
        <taxon>Embryophyta</taxon>
        <taxon>Tracheophyta</taxon>
        <taxon>Spermatophyta</taxon>
        <taxon>Magnoliopsida</taxon>
        <taxon>eudicotyledons</taxon>
        <taxon>Gunneridae</taxon>
        <taxon>Pentapetalae</taxon>
        <taxon>rosids</taxon>
        <taxon>malvids</taxon>
        <taxon>Malvales</taxon>
        <taxon>Malvaceae</taxon>
        <taxon>Malvoideae</taxon>
        <taxon>Gossypium</taxon>
    </lineage>
</organism>
<proteinExistence type="inferred from homology"/>
<dbReference type="eggNOG" id="ENOG502SMHG">
    <property type="taxonomic scope" value="Eukaryota"/>
</dbReference>
<evidence type="ECO:0000313" key="5">
    <source>
        <dbReference type="EMBL" id="KJB77760.1"/>
    </source>
</evidence>
<name>A0A0D2VZT7_GOSRA</name>
<comment type="similarity">
    <text evidence="1 4">Belongs to the plant dirigent protein family.</text>
</comment>
<sequence length="178" mass="19306">MERTMILCWFLLLCIPMAYGGYYSKTESLVSHLRKVTNLRFFFHGILGGENTTAVTVASANSSLLGPSNSIVVDHAPLTVGPEPTSKTIGNAQGLEVFAGRDTTTVVVYLDFGFTEGELNGSSISVFSRNPATETERELAVIGGRGKFKLAEGYALLKTIFISNTSLVVEYNVTVIHY</sequence>
<comment type="subcellular location">
    <subcellularLocation>
        <location evidence="4">Secreted</location>
        <location evidence="4">Extracellular space</location>
        <location evidence="4">Apoplast</location>
    </subcellularLocation>
</comment>
<dbReference type="OrthoDB" id="951154at2759"/>
<keyword evidence="6" id="KW-1185">Reference proteome</keyword>
<keyword evidence="4" id="KW-0052">Apoplast</keyword>
<dbReference type="STRING" id="29730.A0A0D2VZT7"/>
<protein>
    <recommendedName>
        <fullName evidence="4">Dirigent protein</fullName>
    </recommendedName>
</protein>
<accession>A0A0D2VZT7</accession>
<comment type="subunit">
    <text evidence="2 4">Homodimer.</text>
</comment>
<dbReference type="InterPro" id="IPR004265">
    <property type="entry name" value="Dirigent"/>
</dbReference>
<gene>
    <name evidence="5" type="ORF">B456_012G155800</name>
</gene>
<reference evidence="5 6" key="1">
    <citation type="journal article" date="2012" name="Nature">
        <title>Repeated polyploidization of Gossypium genomes and the evolution of spinnable cotton fibres.</title>
        <authorList>
            <person name="Paterson A.H."/>
            <person name="Wendel J.F."/>
            <person name="Gundlach H."/>
            <person name="Guo H."/>
            <person name="Jenkins J."/>
            <person name="Jin D."/>
            <person name="Llewellyn D."/>
            <person name="Showmaker K.C."/>
            <person name="Shu S."/>
            <person name="Udall J."/>
            <person name="Yoo M.J."/>
            <person name="Byers R."/>
            <person name="Chen W."/>
            <person name="Doron-Faigenboim A."/>
            <person name="Duke M.V."/>
            <person name="Gong L."/>
            <person name="Grimwood J."/>
            <person name="Grover C."/>
            <person name="Grupp K."/>
            <person name="Hu G."/>
            <person name="Lee T.H."/>
            <person name="Li J."/>
            <person name="Lin L."/>
            <person name="Liu T."/>
            <person name="Marler B.S."/>
            <person name="Page J.T."/>
            <person name="Roberts A.W."/>
            <person name="Romanel E."/>
            <person name="Sanders W.S."/>
            <person name="Szadkowski E."/>
            <person name="Tan X."/>
            <person name="Tang H."/>
            <person name="Xu C."/>
            <person name="Wang J."/>
            <person name="Wang Z."/>
            <person name="Zhang D."/>
            <person name="Zhang L."/>
            <person name="Ashrafi H."/>
            <person name="Bedon F."/>
            <person name="Bowers J.E."/>
            <person name="Brubaker C.L."/>
            <person name="Chee P.W."/>
            <person name="Das S."/>
            <person name="Gingle A.R."/>
            <person name="Haigler C.H."/>
            <person name="Harker D."/>
            <person name="Hoffmann L.V."/>
            <person name="Hovav R."/>
            <person name="Jones D.C."/>
            <person name="Lemke C."/>
            <person name="Mansoor S."/>
            <person name="ur Rahman M."/>
            <person name="Rainville L.N."/>
            <person name="Rambani A."/>
            <person name="Reddy U.K."/>
            <person name="Rong J.K."/>
            <person name="Saranga Y."/>
            <person name="Scheffler B.E."/>
            <person name="Scheffler J.A."/>
            <person name="Stelly D.M."/>
            <person name="Triplett B.A."/>
            <person name="Van Deynze A."/>
            <person name="Vaslin M.F."/>
            <person name="Waghmare V.N."/>
            <person name="Walford S.A."/>
            <person name="Wright R.J."/>
            <person name="Zaki E.A."/>
            <person name="Zhang T."/>
            <person name="Dennis E.S."/>
            <person name="Mayer K.F."/>
            <person name="Peterson D.G."/>
            <person name="Rokhsar D.S."/>
            <person name="Wang X."/>
            <person name="Schmutz J."/>
        </authorList>
    </citation>
    <scope>NUCLEOTIDE SEQUENCE [LARGE SCALE GENOMIC DNA]</scope>
</reference>
<evidence type="ECO:0000256" key="2">
    <source>
        <dbReference type="ARBA" id="ARBA00011738"/>
    </source>
</evidence>
<keyword evidence="4" id="KW-0732">Signal</keyword>
<comment type="function">
    <text evidence="4">Dirigent proteins impart stereoselectivity on the phenoxy radical-coupling reaction, yielding optically active lignans from two molecules of coniferyl alcohol in the biosynthesis of lignans, flavonolignans, and alkaloids and thus plays a central role in plant secondary metabolism.</text>
</comment>
<keyword evidence="3 4" id="KW-0964">Secreted</keyword>
<evidence type="ECO:0000256" key="4">
    <source>
        <dbReference type="RuleBase" id="RU363099"/>
    </source>
</evidence>
<evidence type="ECO:0000313" key="6">
    <source>
        <dbReference type="Proteomes" id="UP000032304"/>
    </source>
</evidence>
<dbReference type="InterPro" id="IPR044859">
    <property type="entry name" value="Allene_oxi_cyc_Dirigent"/>
</dbReference>
<dbReference type="KEGG" id="gra:105779732"/>
<evidence type="ECO:0000256" key="3">
    <source>
        <dbReference type="ARBA" id="ARBA00022525"/>
    </source>
</evidence>
<dbReference type="Gramene" id="KJB77760">
    <property type="protein sequence ID" value="KJB77760"/>
    <property type="gene ID" value="B456_012G155800"/>
</dbReference>
<feature type="chain" id="PRO_5008190670" description="Dirigent protein" evidence="4">
    <location>
        <begin position="21"/>
        <end position="178"/>
    </location>
</feature>
<dbReference type="Proteomes" id="UP000032304">
    <property type="component" value="Chromosome 12"/>
</dbReference>
<dbReference type="GO" id="GO:0009699">
    <property type="term" value="P:phenylpropanoid biosynthetic process"/>
    <property type="evidence" value="ECO:0007669"/>
    <property type="project" value="UniProtKB-ARBA"/>
</dbReference>
<dbReference type="PANTHER" id="PTHR21495">
    <property type="entry name" value="NUCLEOPORIN-RELATED"/>
    <property type="match status" value="1"/>
</dbReference>
<dbReference type="OMA" id="YFHNIHA"/>
<evidence type="ECO:0000256" key="1">
    <source>
        <dbReference type="ARBA" id="ARBA00010746"/>
    </source>
</evidence>